<proteinExistence type="predicted"/>
<keyword evidence="2" id="KW-0812">Transmembrane</keyword>
<dbReference type="CDD" id="cd06577">
    <property type="entry name" value="PASTA_pknB"/>
    <property type="match status" value="1"/>
</dbReference>
<evidence type="ECO:0000259" key="3">
    <source>
        <dbReference type="PROSITE" id="PS51178"/>
    </source>
</evidence>
<organism evidence="4 5">
    <name type="scientific">Nocardioides humilatus</name>
    <dbReference type="NCBI Taxonomy" id="2607660"/>
    <lineage>
        <taxon>Bacteria</taxon>
        <taxon>Bacillati</taxon>
        <taxon>Actinomycetota</taxon>
        <taxon>Actinomycetes</taxon>
        <taxon>Propionibacteriales</taxon>
        <taxon>Nocardioidaceae</taxon>
        <taxon>Nocardioides</taxon>
    </lineage>
</organism>
<name>A0A5B1LD45_9ACTN</name>
<dbReference type="InterPro" id="IPR005543">
    <property type="entry name" value="PASTA_dom"/>
</dbReference>
<feature type="compositionally biased region" description="Pro residues" evidence="1">
    <location>
        <begin position="74"/>
        <end position="87"/>
    </location>
</feature>
<dbReference type="Proteomes" id="UP000325003">
    <property type="component" value="Unassembled WGS sequence"/>
</dbReference>
<dbReference type="AlphaFoldDB" id="A0A5B1LD45"/>
<evidence type="ECO:0000256" key="1">
    <source>
        <dbReference type="SAM" id="MobiDB-lite"/>
    </source>
</evidence>
<accession>A0A5B1LD45</accession>
<sequence length="397" mass="42106">MTEPRVLPDVIERFLDTPVATPALAELRAAGAVAVRRRRRRMLSGTALAVALIVGGVAVGHQVLSSDGDRADDPVPPPADSTLEPPPGMRWAGTGRVVVAVPSGWKDLQAEPCRPAVPAVYFLSTEGRHCSLALPASSLLISDHPLAIPSDHEAVDGQVDGYDVVVDSELCAQPRVMTCSLDISVPDLGAYFRITIHGTEAEQQDLVAVRQSLTVLPDSQAAVPLVKSWHRSDVEDAVAAMQALGLEPTVEDGCHDAGLCDLAVWTDPPAGRVVAAGTPVTIFVVGWGDGPDPYPLDQLTCDNPYQRSSGTIDVIAPRSPKEAREQDWPSDPMAAVEGVPDAPLWRHLGIADLTLLDAWDDGLASVSAQDADGRTVLIMRVEELVEGAWAMTGTETC</sequence>
<reference evidence="4 5" key="1">
    <citation type="submission" date="2019-09" db="EMBL/GenBank/DDBJ databases">
        <title>Nocardioides panacisoli sp. nov., isolated from the soil of a ginseng field.</title>
        <authorList>
            <person name="Cho C."/>
        </authorList>
    </citation>
    <scope>NUCLEOTIDE SEQUENCE [LARGE SCALE GENOMIC DNA]</scope>
    <source>
        <strain evidence="4 5">BN130099</strain>
    </source>
</reference>
<evidence type="ECO:0000313" key="4">
    <source>
        <dbReference type="EMBL" id="KAA1418661.1"/>
    </source>
</evidence>
<dbReference type="PROSITE" id="PS51178">
    <property type="entry name" value="PASTA"/>
    <property type="match status" value="1"/>
</dbReference>
<feature type="region of interest" description="Disordered" evidence="1">
    <location>
        <begin position="64"/>
        <end position="87"/>
    </location>
</feature>
<reference evidence="4 5" key="2">
    <citation type="submission" date="2019-09" db="EMBL/GenBank/DDBJ databases">
        <authorList>
            <person name="Jin C."/>
        </authorList>
    </citation>
    <scope>NUCLEOTIDE SEQUENCE [LARGE SCALE GENOMIC DNA]</scope>
    <source>
        <strain evidence="4 5">BN130099</strain>
    </source>
</reference>
<dbReference type="EMBL" id="VUJV01000003">
    <property type="protein sequence ID" value="KAA1418661.1"/>
    <property type="molecule type" value="Genomic_DNA"/>
</dbReference>
<keyword evidence="2" id="KW-0472">Membrane</keyword>
<evidence type="ECO:0000313" key="5">
    <source>
        <dbReference type="Proteomes" id="UP000325003"/>
    </source>
</evidence>
<feature type="transmembrane region" description="Helical" evidence="2">
    <location>
        <begin position="46"/>
        <end position="64"/>
    </location>
</feature>
<keyword evidence="5" id="KW-1185">Reference proteome</keyword>
<protein>
    <recommendedName>
        <fullName evidence="3">PASTA domain-containing protein</fullName>
    </recommendedName>
</protein>
<dbReference type="RefSeq" id="WP_149728001.1">
    <property type="nucleotide sequence ID" value="NZ_VUJV01000003.1"/>
</dbReference>
<feature type="domain" description="PASTA" evidence="3">
    <location>
        <begin position="218"/>
        <end position="286"/>
    </location>
</feature>
<keyword evidence="2" id="KW-1133">Transmembrane helix</keyword>
<gene>
    <name evidence="4" type="ORF">F0U44_09185</name>
</gene>
<evidence type="ECO:0000256" key="2">
    <source>
        <dbReference type="SAM" id="Phobius"/>
    </source>
</evidence>
<comment type="caution">
    <text evidence="4">The sequence shown here is derived from an EMBL/GenBank/DDBJ whole genome shotgun (WGS) entry which is preliminary data.</text>
</comment>